<accession>A0A162RHY7</accession>
<dbReference type="Proteomes" id="UP000077051">
    <property type="component" value="Unassembled WGS sequence"/>
</dbReference>
<keyword evidence="9" id="KW-1185">Reference proteome</keyword>
<dbReference type="GO" id="GO:0004713">
    <property type="term" value="F:protein tyrosine kinase activity"/>
    <property type="evidence" value="ECO:0007669"/>
    <property type="project" value="TreeGrafter"/>
</dbReference>
<feature type="region of interest" description="Disordered" evidence="6">
    <location>
        <begin position="112"/>
        <end position="133"/>
    </location>
</feature>
<feature type="compositionally biased region" description="Acidic residues" evidence="6">
    <location>
        <begin position="171"/>
        <end position="186"/>
    </location>
</feature>
<feature type="compositionally biased region" description="Basic and acidic residues" evidence="6">
    <location>
        <begin position="7"/>
        <end position="18"/>
    </location>
</feature>
<keyword evidence="3" id="KW-0418">Kinase</keyword>
<evidence type="ECO:0000256" key="1">
    <source>
        <dbReference type="ARBA" id="ARBA00022679"/>
    </source>
</evidence>
<dbReference type="GO" id="GO:0110031">
    <property type="term" value="P:negative regulation of G2/MI transition of meiotic cell cycle"/>
    <property type="evidence" value="ECO:0007669"/>
    <property type="project" value="TreeGrafter"/>
</dbReference>
<organism evidence="8 9">
    <name type="scientific">Mucor lusitanicus CBS 277.49</name>
    <dbReference type="NCBI Taxonomy" id="747725"/>
    <lineage>
        <taxon>Eukaryota</taxon>
        <taxon>Fungi</taxon>
        <taxon>Fungi incertae sedis</taxon>
        <taxon>Mucoromycota</taxon>
        <taxon>Mucoromycotina</taxon>
        <taxon>Mucoromycetes</taxon>
        <taxon>Mucorales</taxon>
        <taxon>Mucorineae</taxon>
        <taxon>Mucoraceae</taxon>
        <taxon>Mucor</taxon>
    </lineage>
</organism>
<evidence type="ECO:0000256" key="4">
    <source>
        <dbReference type="ARBA" id="ARBA00022840"/>
    </source>
</evidence>
<evidence type="ECO:0000256" key="6">
    <source>
        <dbReference type="SAM" id="MobiDB-lite"/>
    </source>
</evidence>
<dbReference type="PANTHER" id="PTHR11042:SF190">
    <property type="entry name" value="MITOSIS INHIBITOR PROTEIN KINASE MIK1"/>
    <property type="match status" value="1"/>
</dbReference>
<feature type="compositionally biased region" description="Acidic residues" evidence="6">
    <location>
        <begin position="112"/>
        <end position="128"/>
    </location>
</feature>
<dbReference type="GO" id="GO:0005524">
    <property type="term" value="F:ATP binding"/>
    <property type="evidence" value="ECO:0007669"/>
    <property type="project" value="UniProtKB-KW"/>
</dbReference>
<feature type="compositionally biased region" description="Polar residues" evidence="6">
    <location>
        <begin position="58"/>
        <end position="67"/>
    </location>
</feature>
<dbReference type="VEuPathDB" id="FungiDB:MUCCIDRAFT_78822"/>
<name>A0A162RHY7_MUCCL</name>
<dbReference type="STRING" id="747725.A0A162RHY7"/>
<dbReference type="InterPro" id="IPR011009">
    <property type="entry name" value="Kinase-like_dom_sf"/>
</dbReference>
<evidence type="ECO:0000313" key="9">
    <source>
        <dbReference type="Proteomes" id="UP000077051"/>
    </source>
</evidence>
<reference evidence="8 9" key="1">
    <citation type="submission" date="2015-06" db="EMBL/GenBank/DDBJ databases">
        <title>Expansion of signal transduction pathways in fungi by whole-genome duplication.</title>
        <authorList>
            <consortium name="DOE Joint Genome Institute"/>
            <person name="Corrochano L.M."/>
            <person name="Kuo A."/>
            <person name="Marcet-Houben M."/>
            <person name="Polaino S."/>
            <person name="Salamov A."/>
            <person name="Villalobos J.M."/>
            <person name="Alvarez M.I."/>
            <person name="Avalos J."/>
            <person name="Benito E.P."/>
            <person name="Benoit I."/>
            <person name="Burger G."/>
            <person name="Camino L.P."/>
            <person name="Canovas D."/>
            <person name="Cerda-Olmedo E."/>
            <person name="Cheng J.-F."/>
            <person name="Dominguez A."/>
            <person name="Elias M."/>
            <person name="Eslava A.P."/>
            <person name="Glaser F."/>
            <person name="Grimwood J."/>
            <person name="Gutierrez G."/>
            <person name="Heitman J."/>
            <person name="Henrissat B."/>
            <person name="Iturriaga E.A."/>
            <person name="Lang B.F."/>
            <person name="Lavin J.L."/>
            <person name="Lee S."/>
            <person name="Li W."/>
            <person name="Lindquist E."/>
            <person name="Lopez-Garcia S."/>
            <person name="Luque E.M."/>
            <person name="Marcos A.T."/>
            <person name="Martin J."/>
            <person name="Mccluskey K."/>
            <person name="Medina H.R."/>
            <person name="Miralles-Duran A."/>
            <person name="Miyazaki A."/>
            <person name="Munoz-Torres E."/>
            <person name="Oguiza J.A."/>
            <person name="Ohm R."/>
            <person name="Olmedo M."/>
            <person name="Orejas M."/>
            <person name="Ortiz-Castellanos L."/>
            <person name="Pisabarro A.G."/>
            <person name="Rodriguez-Romero J."/>
            <person name="Ruiz-Herrera J."/>
            <person name="Ruiz-Vazquez R."/>
            <person name="Sanz C."/>
            <person name="Schackwitz W."/>
            <person name="Schmutz J."/>
            <person name="Shahriari M."/>
            <person name="Shelest E."/>
            <person name="Silva-Franco F."/>
            <person name="Soanes D."/>
            <person name="Syed K."/>
            <person name="Tagua V.G."/>
            <person name="Talbot N.J."/>
            <person name="Thon M."/>
            <person name="De Vries R.P."/>
            <person name="Wiebenga A."/>
            <person name="Yadav J.S."/>
            <person name="Braun E.L."/>
            <person name="Baker S."/>
            <person name="Garre V."/>
            <person name="Horwitz B."/>
            <person name="Torres-Martinez S."/>
            <person name="Idnurm A."/>
            <person name="Herrera-Estrella A."/>
            <person name="Gabaldon T."/>
            <person name="Grigoriev I.V."/>
        </authorList>
    </citation>
    <scope>NUCLEOTIDE SEQUENCE [LARGE SCALE GENOMIC DNA]</scope>
    <source>
        <strain evidence="8 9">CBS 277.49</strain>
    </source>
</reference>
<protein>
    <recommendedName>
        <fullName evidence="7">Protein kinase domain-containing protein</fullName>
    </recommendedName>
</protein>
<gene>
    <name evidence="8" type="ORF">MUCCIDRAFT_78822</name>
</gene>
<dbReference type="InterPro" id="IPR008271">
    <property type="entry name" value="Ser/Thr_kinase_AS"/>
</dbReference>
<sequence>MASSISDYKHTQSSKRELSPSSPSITGIAKRTRLDTLFDTSTQEEQVSGLAIGDDHQSSLGAQTPTFENRMGSFAEPGSGGYDRTPTRDPQAQMTTASMAHALLGIQDDMLDGIDEDDEDDEDDDEYFNDAIGLDEKPYRRSLYSELVTSSNLPDEEDRRKSNLISSALFENEDEDEDHYDEEGTTDFENKTTLPLSRSFAQRQHQSNFDEEVDRLFSSHNPADEPEFVLSSAAKLSILQQQHQHGPLWHTDKPHFLTDDYFQHHGPQDRSIPVDDRSPHTASIASYFDSQFERLGVMGSGEFARVLKARCITTNELYAVKKSRNSFTGWDDRWLQLTEVDHLRSVKESEHCVKMVNAWEEKGYLYIQLELCSGGSLDQFIQFKNRSIPEDQVWSIFHKLVLGINDIHTADIAHLDLKPSNILIDDKGCLKIADFGISVRTPVDAQWVKGEGDRRYMAPDLLRENFDKPADIFSLGLILLELATGIVLPGTGESWEMLRLGDFSKQKAALSKLSLEMSEMIEWLLTTEAKERPTAPDIMQHPFFIHVQSAALEHATLASYVQEHAEIASSAPSRLSIAI</sequence>
<dbReference type="AlphaFoldDB" id="A0A162RHY7"/>
<dbReference type="InterPro" id="IPR050339">
    <property type="entry name" value="CC_SR_Kinase"/>
</dbReference>
<keyword evidence="1" id="KW-0808">Transferase</keyword>
<evidence type="ECO:0000313" key="8">
    <source>
        <dbReference type="EMBL" id="OAD06119.1"/>
    </source>
</evidence>
<feature type="region of interest" description="Disordered" evidence="6">
    <location>
        <begin position="1"/>
        <end position="90"/>
    </location>
</feature>
<dbReference type="Pfam" id="PF00069">
    <property type="entry name" value="Pkinase"/>
    <property type="match status" value="1"/>
</dbReference>
<keyword evidence="2" id="KW-0547">Nucleotide-binding</keyword>
<evidence type="ECO:0000259" key="7">
    <source>
        <dbReference type="PROSITE" id="PS50011"/>
    </source>
</evidence>
<evidence type="ECO:0000256" key="2">
    <source>
        <dbReference type="ARBA" id="ARBA00022741"/>
    </source>
</evidence>
<dbReference type="PROSITE" id="PS50011">
    <property type="entry name" value="PROTEIN_KINASE_DOM"/>
    <property type="match status" value="1"/>
</dbReference>
<dbReference type="GO" id="GO:0005634">
    <property type="term" value="C:nucleus"/>
    <property type="evidence" value="ECO:0007669"/>
    <property type="project" value="TreeGrafter"/>
</dbReference>
<dbReference type="SMART" id="SM00220">
    <property type="entry name" value="S_TKc"/>
    <property type="match status" value="1"/>
</dbReference>
<dbReference type="Gene3D" id="1.10.510.10">
    <property type="entry name" value="Transferase(Phosphotransferase) domain 1"/>
    <property type="match status" value="1"/>
</dbReference>
<dbReference type="SUPFAM" id="SSF56112">
    <property type="entry name" value="Protein kinase-like (PK-like)"/>
    <property type="match status" value="1"/>
</dbReference>
<feature type="region of interest" description="Disordered" evidence="6">
    <location>
        <begin position="166"/>
        <end position="194"/>
    </location>
</feature>
<dbReference type="OrthoDB" id="5337378at2759"/>
<evidence type="ECO:0000256" key="3">
    <source>
        <dbReference type="ARBA" id="ARBA00022777"/>
    </source>
</evidence>
<evidence type="ECO:0000256" key="5">
    <source>
        <dbReference type="ARBA" id="ARBA00037982"/>
    </source>
</evidence>
<feature type="domain" description="Protein kinase" evidence="7">
    <location>
        <begin position="292"/>
        <end position="544"/>
    </location>
</feature>
<comment type="similarity">
    <text evidence="5">Belongs to the protein kinase superfamily. Ser/Thr protein kinase family. GCN2 subfamily.</text>
</comment>
<dbReference type="PROSITE" id="PS00108">
    <property type="entry name" value="PROTEIN_KINASE_ST"/>
    <property type="match status" value="1"/>
</dbReference>
<proteinExistence type="inferred from homology"/>
<dbReference type="Gene3D" id="3.30.200.20">
    <property type="entry name" value="Phosphorylase Kinase, domain 1"/>
    <property type="match status" value="1"/>
</dbReference>
<keyword evidence="4" id="KW-0067">ATP-binding</keyword>
<dbReference type="InterPro" id="IPR000719">
    <property type="entry name" value="Prot_kinase_dom"/>
</dbReference>
<dbReference type="PANTHER" id="PTHR11042">
    <property type="entry name" value="EUKARYOTIC TRANSLATION INITIATION FACTOR 2-ALPHA KINASE EIF2-ALPHA KINASE -RELATED"/>
    <property type="match status" value="1"/>
</dbReference>
<comment type="caution">
    <text evidence="8">The sequence shown here is derived from an EMBL/GenBank/DDBJ whole genome shotgun (WGS) entry which is preliminary data.</text>
</comment>
<dbReference type="EMBL" id="AMYB01000002">
    <property type="protein sequence ID" value="OAD06119.1"/>
    <property type="molecule type" value="Genomic_DNA"/>
</dbReference>
<dbReference type="GO" id="GO:0005737">
    <property type="term" value="C:cytoplasm"/>
    <property type="evidence" value="ECO:0007669"/>
    <property type="project" value="TreeGrafter"/>
</dbReference>